<organism evidence="9 10">
    <name type="scientific">Campylobacter curvus (strain 525.92)</name>
    <dbReference type="NCBI Taxonomy" id="360105"/>
    <lineage>
        <taxon>Bacteria</taxon>
        <taxon>Pseudomonadati</taxon>
        <taxon>Campylobacterota</taxon>
        <taxon>Epsilonproteobacteria</taxon>
        <taxon>Campylobacterales</taxon>
        <taxon>Campylobacteraceae</taxon>
        <taxon>Campylobacter</taxon>
    </lineage>
</organism>
<evidence type="ECO:0000259" key="8">
    <source>
        <dbReference type="PROSITE" id="PS50198"/>
    </source>
</evidence>
<evidence type="ECO:0000256" key="5">
    <source>
        <dbReference type="ARBA" id="ARBA00023235"/>
    </source>
</evidence>
<feature type="chain" id="PRO_5007909646" description="peptidylprolyl isomerase" evidence="7">
    <location>
        <begin position="21"/>
        <end position="272"/>
    </location>
</feature>
<dbReference type="Gene3D" id="1.10.8.1040">
    <property type="match status" value="1"/>
</dbReference>
<feature type="signal peptide" evidence="7">
    <location>
        <begin position="1"/>
        <end position="20"/>
    </location>
</feature>
<dbReference type="KEGG" id="ccv:CCV52592_0114"/>
<dbReference type="EC" id="5.2.1.8" evidence="2"/>
<dbReference type="Pfam" id="PF13145">
    <property type="entry name" value="Rotamase_2"/>
    <property type="match status" value="1"/>
</dbReference>
<keyword evidence="3 7" id="KW-0732">Signal</keyword>
<evidence type="ECO:0000313" key="9">
    <source>
        <dbReference type="EMBL" id="EAU00212.1"/>
    </source>
</evidence>
<keyword evidence="10" id="KW-1185">Reference proteome</keyword>
<dbReference type="Proteomes" id="UP000006380">
    <property type="component" value="Chromosome"/>
</dbReference>
<dbReference type="AlphaFoldDB" id="A7GXX4"/>
<dbReference type="HOGENOM" id="CLU_034646_1_1_7"/>
<dbReference type="SUPFAM" id="SSF54534">
    <property type="entry name" value="FKBP-like"/>
    <property type="match status" value="1"/>
</dbReference>
<reference evidence="9" key="1">
    <citation type="submission" date="2016-07" db="EMBL/GenBank/DDBJ databases">
        <title>Comparative genomics of the Campylobacter concisus group.</title>
        <authorList>
            <person name="Miller W.G."/>
            <person name="Yee E."/>
            <person name="Chapman M.H."/>
            <person name="Huynh S."/>
            <person name="Bono J.L."/>
            <person name="On S.L.W."/>
            <person name="StLeger J."/>
            <person name="Foster G."/>
            <person name="Parker C.T."/>
        </authorList>
    </citation>
    <scope>NUCLEOTIDE SEQUENCE</scope>
    <source>
        <strain evidence="9">525.92</strain>
    </source>
</reference>
<keyword evidence="4 6" id="KW-0697">Rotamase</keyword>
<dbReference type="InterPro" id="IPR027304">
    <property type="entry name" value="Trigger_fact/SurA_dom_sf"/>
</dbReference>
<comment type="catalytic activity">
    <reaction evidence="1">
        <text>[protein]-peptidylproline (omega=180) = [protein]-peptidylproline (omega=0)</text>
        <dbReference type="Rhea" id="RHEA:16237"/>
        <dbReference type="Rhea" id="RHEA-COMP:10747"/>
        <dbReference type="Rhea" id="RHEA-COMP:10748"/>
        <dbReference type="ChEBI" id="CHEBI:83833"/>
        <dbReference type="ChEBI" id="CHEBI:83834"/>
        <dbReference type="EC" id="5.2.1.8"/>
    </reaction>
</comment>
<dbReference type="RefSeq" id="WP_009650011.1">
    <property type="nucleotide sequence ID" value="NC_009715.2"/>
</dbReference>
<dbReference type="OrthoDB" id="14196at2"/>
<dbReference type="SUPFAM" id="SSF109998">
    <property type="entry name" value="Triger factor/SurA peptide-binding domain-like"/>
    <property type="match status" value="1"/>
</dbReference>
<gene>
    <name evidence="9" type="primary">peb4</name>
    <name evidence="9" type="ORF">CCV52592_0114</name>
</gene>
<evidence type="ECO:0000256" key="2">
    <source>
        <dbReference type="ARBA" id="ARBA00013194"/>
    </source>
</evidence>
<dbReference type="Gene3D" id="6.10.140.970">
    <property type="match status" value="1"/>
</dbReference>
<dbReference type="PROSITE" id="PS50198">
    <property type="entry name" value="PPIC_PPIASE_2"/>
    <property type="match status" value="1"/>
</dbReference>
<dbReference type="InterPro" id="IPR046357">
    <property type="entry name" value="PPIase_dom_sf"/>
</dbReference>
<dbReference type="PANTHER" id="PTHR47245:SF1">
    <property type="entry name" value="FOLDASE PROTEIN PRSA"/>
    <property type="match status" value="1"/>
</dbReference>
<dbReference type="Gene3D" id="3.10.50.40">
    <property type="match status" value="1"/>
</dbReference>
<dbReference type="InterPro" id="IPR050245">
    <property type="entry name" value="PrsA_foldase"/>
</dbReference>
<dbReference type="GO" id="GO:0003755">
    <property type="term" value="F:peptidyl-prolyl cis-trans isomerase activity"/>
    <property type="evidence" value="ECO:0007669"/>
    <property type="project" value="UniProtKB-KW"/>
</dbReference>
<evidence type="ECO:0000313" key="10">
    <source>
        <dbReference type="Proteomes" id="UP000006380"/>
    </source>
</evidence>
<evidence type="ECO:0000256" key="6">
    <source>
        <dbReference type="PROSITE-ProRule" id="PRU00278"/>
    </source>
</evidence>
<dbReference type="GeneID" id="61002062"/>
<dbReference type="InterPro" id="IPR023058">
    <property type="entry name" value="PPIase_PpiC_CS"/>
</dbReference>
<sequence>MKKFLFPAILSLAAAISLNAAVVATVDGENINDTDISALLAAAMPGFDASKLQPNEKKRIIDDLINRKLLLKDAKASGIEKDPEYIKAVQAAQEGIAVELYMRKIFDGIKTSDDELRNFYNKNKDSLNQPAQARASHILVEDEKTANAIIAQLKNLKGDALAKKFAELAQADSIDKGSAAHGGELGWFGQSQMVKPFADAVFSMSKGSVSTKPVKSQFGYHIILKEDSKPAGVVSFEQAKPQIEQAVKMEKFQNTIRQKGDALRAKAKIEYK</sequence>
<keyword evidence="5 6" id="KW-0413">Isomerase</keyword>
<evidence type="ECO:0000256" key="1">
    <source>
        <dbReference type="ARBA" id="ARBA00000971"/>
    </source>
</evidence>
<accession>A7GXX4</accession>
<dbReference type="PROSITE" id="PS01096">
    <property type="entry name" value="PPIC_PPIASE_1"/>
    <property type="match status" value="1"/>
</dbReference>
<evidence type="ECO:0000256" key="7">
    <source>
        <dbReference type="SAM" id="SignalP"/>
    </source>
</evidence>
<dbReference type="InterPro" id="IPR000297">
    <property type="entry name" value="PPIase_PpiC"/>
</dbReference>
<proteinExistence type="predicted"/>
<evidence type="ECO:0000256" key="3">
    <source>
        <dbReference type="ARBA" id="ARBA00022729"/>
    </source>
</evidence>
<dbReference type="EMBL" id="CP000767">
    <property type="protein sequence ID" value="EAU00212.1"/>
    <property type="molecule type" value="Genomic_DNA"/>
</dbReference>
<name>A7GXX4_CAMC5</name>
<evidence type="ECO:0000256" key="4">
    <source>
        <dbReference type="ARBA" id="ARBA00023110"/>
    </source>
</evidence>
<protein>
    <recommendedName>
        <fullName evidence="2">peptidylprolyl isomerase</fullName>
        <ecNumber evidence="2">5.2.1.8</ecNumber>
    </recommendedName>
</protein>
<feature type="domain" description="PpiC" evidence="8">
    <location>
        <begin position="130"/>
        <end position="227"/>
    </location>
</feature>
<dbReference type="PANTHER" id="PTHR47245">
    <property type="entry name" value="PEPTIDYLPROLYL ISOMERASE"/>
    <property type="match status" value="1"/>
</dbReference>
<dbReference type="STRING" id="360105.CCV52592_0114"/>